<comment type="caution">
    <text evidence="2">The sequence shown here is derived from an EMBL/GenBank/DDBJ whole genome shotgun (WGS) entry which is preliminary data.</text>
</comment>
<feature type="transmembrane region" description="Helical" evidence="1">
    <location>
        <begin position="40"/>
        <end position="60"/>
    </location>
</feature>
<accession>A0ABQ9FER8</accession>
<protein>
    <submittedName>
        <fullName evidence="2">Uncharacterized protein</fullName>
    </submittedName>
</protein>
<proteinExistence type="predicted"/>
<feature type="transmembrane region" description="Helical" evidence="1">
    <location>
        <begin position="80"/>
        <end position="100"/>
    </location>
</feature>
<reference evidence="2 3" key="1">
    <citation type="submission" date="2022-12" db="EMBL/GenBank/DDBJ databases">
        <title>Chromosome-level genome of Tegillarca granosa.</title>
        <authorList>
            <person name="Kim J."/>
        </authorList>
    </citation>
    <scope>NUCLEOTIDE SEQUENCE [LARGE SCALE GENOMIC DNA]</scope>
    <source>
        <strain evidence="2">Teg-2019</strain>
        <tissue evidence="2">Adductor muscle</tissue>
    </source>
</reference>
<dbReference type="Gene3D" id="3.40.50.280">
    <property type="entry name" value="Cobalamin-binding domain"/>
    <property type="match status" value="1"/>
</dbReference>
<dbReference type="SUPFAM" id="SSF52242">
    <property type="entry name" value="Cobalamin (vitamin B12)-binding domain"/>
    <property type="match status" value="1"/>
</dbReference>
<dbReference type="Proteomes" id="UP001217089">
    <property type="component" value="Unassembled WGS sequence"/>
</dbReference>
<keyword evidence="1" id="KW-0812">Transmembrane</keyword>
<organism evidence="2 3">
    <name type="scientific">Tegillarca granosa</name>
    <name type="common">Malaysian cockle</name>
    <name type="synonym">Anadara granosa</name>
    <dbReference type="NCBI Taxonomy" id="220873"/>
    <lineage>
        <taxon>Eukaryota</taxon>
        <taxon>Metazoa</taxon>
        <taxon>Spiralia</taxon>
        <taxon>Lophotrochozoa</taxon>
        <taxon>Mollusca</taxon>
        <taxon>Bivalvia</taxon>
        <taxon>Autobranchia</taxon>
        <taxon>Pteriomorphia</taxon>
        <taxon>Arcoida</taxon>
        <taxon>Arcoidea</taxon>
        <taxon>Arcidae</taxon>
        <taxon>Tegillarca</taxon>
    </lineage>
</organism>
<evidence type="ECO:0000313" key="3">
    <source>
        <dbReference type="Proteomes" id="UP001217089"/>
    </source>
</evidence>
<dbReference type="EMBL" id="JARBDR010000342">
    <property type="protein sequence ID" value="KAJ8314160.1"/>
    <property type="molecule type" value="Genomic_DNA"/>
</dbReference>
<keyword evidence="3" id="KW-1185">Reference proteome</keyword>
<keyword evidence="1" id="KW-0472">Membrane</keyword>
<name>A0ABQ9FER8_TEGGR</name>
<evidence type="ECO:0000313" key="2">
    <source>
        <dbReference type="EMBL" id="KAJ8314160.1"/>
    </source>
</evidence>
<sequence>MLFIGHLQNLLTLLHKRIIEWNLIQNHKKSVESIETKKKLLNYMLYLFEVFIFLSSKTIIIHDKCHSLCVSKIKEHTYHYNLFLVIYYLQLKFFVLQKFAENEGRRPRILVAKVGQDGHDRGGKLVPYINLFKTSKMEKIQNHKTRKAKLEVKIREKMKRVAN</sequence>
<gene>
    <name evidence="2" type="ORF">KUTeg_008721</name>
</gene>
<dbReference type="InterPro" id="IPR036724">
    <property type="entry name" value="Cobalamin-bd_sf"/>
</dbReference>
<keyword evidence="1" id="KW-1133">Transmembrane helix</keyword>
<evidence type="ECO:0000256" key="1">
    <source>
        <dbReference type="SAM" id="Phobius"/>
    </source>
</evidence>